<evidence type="ECO:0000259" key="3">
    <source>
        <dbReference type="Pfam" id="PF02230"/>
    </source>
</evidence>
<keyword evidence="2" id="KW-0378">Hydrolase</keyword>
<dbReference type="InterPro" id="IPR003140">
    <property type="entry name" value="PLipase/COase/thioEstase"/>
</dbReference>
<dbReference type="EMBL" id="SLWL01000015">
    <property type="protein sequence ID" value="TCO10133.1"/>
    <property type="molecule type" value="Genomic_DNA"/>
</dbReference>
<reference evidence="4 5" key="1">
    <citation type="submission" date="2019-03" db="EMBL/GenBank/DDBJ databases">
        <title>Genomic Encyclopedia of Type Strains, Phase IV (KMG-IV): sequencing the most valuable type-strain genomes for metagenomic binning, comparative biology and taxonomic classification.</title>
        <authorList>
            <person name="Goeker M."/>
        </authorList>
    </citation>
    <scope>NUCLEOTIDE SEQUENCE [LARGE SCALE GENOMIC DNA]</scope>
    <source>
        <strain evidence="4 5">DSM 22958</strain>
    </source>
</reference>
<dbReference type="AlphaFoldDB" id="A0A4R2GMH9"/>
<comment type="caution">
    <text evidence="4">The sequence shown here is derived from an EMBL/GenBank/DDBJ whole genome shotgun (WGS) entry which is preliminary data.</text>
</comment>
<dbReference type="OrthoDB" id="9801763at2"/>
<evidence type="ECO:0000313" key="5">
    <source>
        <dbReference type="Proteomes" id="UP000294881"/>
    </source>
</evidence>
<dbReference type="Proteomes" id="UP000294881">
    <property type="component" value="Unassembled WGS sequence"/>
</dbReference>
<dbReference type="SUPFAM" id="SSF53474">
    <property type="entry name" value="alpha/beta-Hydrolases"/>
    <property type="match status" value="1"/>
</dbReference>
<feature type="domain" description="Phospholipase/carboxylesterase/thioesterase" evidence="3">
    <location>
        <begin position="11"/>
        <end position="221"/>
    </location>
</feature>
<comment type="similarity">
    <text evidence="1">Belongs to the AB hydrolase superfamily. AB hydrolase 2 family.</text>
</comment>
<keyword evidence="5" id="KW-1185">Reference proteome</keyword>
<dbReference type="Pfam" id="PF02230">
    <property type="entry name" value="Abhydrolase_2"/>
    <property type="match status" value="1"/>
</dbReference>
<organism evidence="4 5">
    <name type="scientific">Camelimonas lactis</name>
    <dbReference type="NCBI Taxonomy" id="659006"/>
    <lineage>
        <taxon>Bacteria</taxon>
        <taxon>Pseudomonadati</taxon>
        <taxon>Pseudomonadota</taxon>
        <taxon>Alphaproteobacteria</taxon>
        <taxon>Hyphomicrobiales</taxon>
        <taxon>Chelatococcaceae</taxon>
        <taxon>Camelimonas</taxon>
    </lineage>
</organism>
<evidence type="ECO:0000256" key="2">
    <source>
        <dbReference type="ARBA" id="ARBA00022801"/>
    </source>
</evidence>
<proteinExistence type="inferred from homology"/>
<dbReference type="InterPro" id="IPR029058">
    <property type="entry name" value="AB_hydrolase_fold"/>
</dbReference>
<dbReference type="RefSeq" id="WP_132009764.1">
    <property type="nucleotide sequence ID" value="NZ_JBHUNN010000002.1"/>
</dbReference>
<dbReference type="GO" id="GO:0016787">
    <property type="term" value="F:hydrolase activity"/>
    <property type="evidence" value="ECO:0007669"/>
    <property type="project" value="UniProtKB-KW"/>
</dbReference>
<dbReference type="InterPro" id="IPR050565">
    <property type="entry name" value="LYPA1-2/EST-like"/>
</dbReference>
<protein>
    <submittedName>
        <fullName evidence="4">Phospholipase/carboxylesterase</fullName>
    </submittedName>
</protein>
<sequence>MATRFDDVSANCPRLMPEGNPVRRLVVLLHGVASDASQLFRLAQDWRRLLPDTAFVAPNGPQPCPDADGSRQWFPLPSFEPAVRRAGVAAAAPALDAWLNQERDRHQLRDSDIALVGFSQGALMALAVGLRRSRPIAAIVSFSGILVDADQPEAGGLPRDIASRPPVLLVHGADDTVIPPQALELTARVLTAAGVPHQGQVLKGVGHAPGARGVISAGRFLARAFGLPERPPSRRQVI</sequence>
<dbReference type="Gene3D" id="3.40.50.1820">
    <property type="entry name" value="alpha/beta hydrolase"/>
    <property type="match status" value="1"/>
</dbReference>
<evidence type="ECO:0000313" key="4">
    <source>
        <dbReference type="EMBL" id="TCO10133.1"/>
    </source>
</evidence>
<gene>
    <name evidence="4" type="ORF">EV666_1155</name>
</gene>
<dbReference type="PANTHER" id="PTHR10655:SF17">
    <property type="entry name" value="LYSOPHOSPHOLIPASE-LIKE PROTEIN 1"/>
    <property type="match status" value="1"/>
</dbReference>
<dbReference type="PANTHER" id="PTHR10655">
    <property type="entry name" value="LYSOPHOSPHOLIPASE-RELATED"/>
    <property type="match status" value="1"/>
</dbReference>
<evidence type="ECO:0000256" key="1">
    <source>
        <dbReference type="ARBA" id="ARBA00006499"/>
    </source>
</evidence>
<name>A0A4R2GMH9_9HYPH</name>
<accession>A0A4R2GMH9</accession>